<sequence length="257" mass="28038">MTGDSRLTVYVVRHGERVDHVDETWVRTADAPYDPPLTANGWTQARQAGTLMHTLEASKPPAQEYLMLVSPFLRCAQTAEGLCAGFQAQNSLSATWKVAVEPGISEIMSENYFNSSDQVPTTIISDRQHEIQRGLVCANMAYNGGYDMASEDLPEYPESYQQMLARFAATLDRVAAGLLGKSECGRRVVVVLVTHGAGISAMQWAMARRLGANDVAYCAMLSGTATARTASPEPALTWTMEYPPPPNNRAGHQRPSL</sequence>
<dbReference type="InterPro" id="IPR029033">
    <property type="entry name" value="His_PPase_superfam"/>
</dbReference>
<keyword evidence="2" id="KW-1185">Reference proteome</keyword>
<evidence type="ECO:0000313" key="2">
    <source>
        <dbReference type="Proteomes" id="UP001150907"/>
    </source>
</evidence>
<dbReference type="Gene3D" id="3.40.50.1240">
    <property type="entry name" value="Phosphoglycerate mutase-like"/>
    <property type="match status" value="1"/>
</dbReference>
<comment type="caution">
    <text evidence="1">The sequence shown here is derived from an EMBL/GenBank/DDBJ whole genome shotgun (WGS) entry which is preliminary data.</text>
</comment>
<dbReference type="PANTHER" id="PTHR16469">
    <property type="entry name" value="UBIQUITIN-ASSOCIATED AND SH3 DOMAIN-CONTAINING BA-RELATED"/>
    <property type="match status" value="1"/>
</dbReference>
<dbReference type="InterPro" id="IPR051710">
    <property type="entry name" value="Phosphatase_SH3-domain"/>
</dbReference>
<gene>
    <name evidence="1" type="ORF">H4R26_001893</name>
</gene>
<organism evidence="1 2">
    <name type="scientific">Coemansia thaxteri</name>
    <dbReference type="NCBI Taxonomy" id="2663907"/>
    <lineage>
        <taxon>Eukaryota</taxon>
        <taxon>Fungi</taxon>
        <taxon>Fungi incertae sedis</taxon>
        <taxon>Zoopagomycota</taxon>
        <taxon>Kickxellomycotina</taxon>
        <taxon>Kickxellomycetes</taxon>
        <taxon>Kickxellales</taxon>
        <taxon>Kickxellaceae</taxon>
        <taxon>Coemansia</taxon>
    </lineage>
</organism>
<dbReference type="AlphaFoldDB" id="A0A9W8BM07"/>
<reference evidence="1" key="1">
    <citation type="submission" date="2022-07" db="EMBL/GenBank/DDBJ databases">
        <title>Phylogenomic reconstructions and comparative analyses of Kickxellomycotina fungi.</title>
        <authorList>
            <person name="Reynolds N.K."/>
            <person name="Stajich J.E."/>
            <person name="Barry K."/>
            <person name="Grigoriev I.V."/>
            <person name="Crous P."/>
            <person name="Smith M.E."/>
        </authorList>
    </citation>
    <scope>NUCLEOTIDE SEQUENCE</scope>
    <source>
        <strain evidence="1">IMI 214461</strain>
    </source>
</reference>
<dbReference type="SMART" id="SM00855">
    <property type="entry name" value="PGAM"/>
    <property type="match status" value="1"/>
</dbReference>
<accession>A0A9W8BM07</accession>
<dbReference type="PANTHER" id="PTHR16469:SF27">
    <property type="entry name" value="UBIQUITIN-ASSOCIATED AND SH3 DOMAIN-CONTAINING BA-RELATED"/>
    <property type="match status" value="1"/>
</dbReference>
<protein>
    <recommendedName>
        <fullName evidence="3">Phosphoglycerate mutase</fullName>
    </recommendedName>
</protein>
<dbReference type="EMBL" id="JANBQF010000096">
    <property type="protein sequence ID" value="KAJ2005545.1"/>
    <property type="molecule type" value="Genomic_DNA"/>
</dbReference>
<dbReference type="Pfam" id="PF00300">
    <property type="entry name" value="His_Phos_1"/>
    <property type="match status" value="1"/>
</dbReference>
<dbReference type="InterPro" id="IPR013078">
    <property type="entry name" value="His_Pase_superF_clade-1"/>
</dbReference>
<name>A0A9W8BM07_9FUNG</name>
<dbReference type="CDD" id="cd07040">
    <property type="entry name" value="HP"/>
    <property type="match status" value="1"/>
</dbReference>
<evidence type="ECO:0008006" key="3">
    <source>
        <dbReference type="Google" id="ProtNLM"/>
    </source>
</evidence>
<dbReference type="SUPFAM" id="SSF53254">
    <property type="entry name" value="Phosphoglycerate mutase-like"/>
    <property type="match status" value="1"/>
</dbReference>
<dbReference type="Proteomes" id="UP001150907">
    <property type="component" value="Unassembled WGS sequence"/>
</dbReference>
<evidence type="ECO:0000313" key="1">
    <source>
        <dbReference type="EMBL" id="KAJ2005545.1"/>
    </source>
</evidence>
<proteinExistence type="predicted"/>
<dbReference type="OrthoDB" id="433124at2759"/>